<dbReference type="OrthoDB" id="9977941at2759"/>
<dbReference type="InterPro" id="IPR011042">
    <property type="entry name" value="6-blade_b-propeller_TolB-like"/>
</dbReference>
<protein>
    <recommendedName>
        <fullName evidence="4">SMP-30/Gluconolactonase/LRE-like region domain-containing protein</fullName>
    </recommendedName>
</protein>
<name>A0A8H3IYI4_9LECA</name>
<dbReference type="AlphaFoldDB" id="A0A8H3IYI4"/>
<sequence>MRLSTSTISTLLCFSFQLNTQASPTPYSLPANVSQHLPLPLPVQVIHQFPPGTWLENLAVQSSGDILVTLLTSPDIYQIDPSQQRAPLLIHSFTPYLGLLGITELQPNIFYLAAGNASYTALDSPGTWAIFELDLTQGATAPRVTKIADFPNAHLLNGLTTLSVSSGTLLVADSLAGVVYRLDTRTGQSAIVIDDPSLKGYPGINSSTTTPNLGINGIKIRHGSLYFTNSALAQLVRIPIHADGTPRGPAVVLSRDVSFPDDFVLDHEGNAFVAEIGVNNLALVRLGNGGAKTVLAGAPLEDPGVLAGPTAVEFGRGRAERRRLYITTSGGLASGLANRTLGGTLSRVEVGGTGWF</sequence>
<dbReference type="SUPFAM" id="SSF63829">
    <property type="entry name" value="Calcium-dependent phosphotriesterase"/>
    <property type="match status" value="1"/>
</dbReference>
<dbReference type="EMBL" id="CAJPDS010000064">
    <property type="protein sequence ID" value="CAF9932694.1"/>
    <property type="molecule type" value="Genomic_DNA"/>
</dbReference>
<keyword evidence="1" id="KW-0732">Signal</keyword>
<accession>A0A8H3IYI4</accession>
<evidence type="ECO:0000256" key="1">
    <source>
        <dbReference type="SAM" id="SignalP"/>
    </source>
</evidence>
<gene>
    <name evidence="2" type="ORF">HETSPECPRED_008427</name>
</gene>
<evidence type="ECO:0000313" key="3">
    <source>
        <dbReference type="Proteomes" id="UP000664521"/>
    </source>
</evidence>
<feature type="chain" id="PRO_5033992861" description="SMP-30/Gluconolactonase/LRE-like region domain-containing protein" evidence="1">
    <location>
        <begin position="23"/>
        <end position="356"/>
    </location>
</feature>
<dbReference type="PANTHER" id="PTHR42060:SF1">
    <property type="entry name" value="NHL REPEAT-CONTAINING PROTEIN"/>
    <property type="match status" value="1"/>
</dbReference>
<dbReference type="Gene3D" id="2.120.10.30">
    <property type="entry name" value="TolB, C-terminal domain"/>
    <property type="match status" value="1"/>
</dbReference>
<keyword evidence="3" id="KW-1185">Reference proteome</keyword>
<evidence type="ECO:0000313" key="2">
    <source>
        <dbReference type="EMBL" id="CAF9932694.1"/>
    </source>
</evidence>
<dbReference type="Proteomes" id="UP000664521">
    <property type="component" value="Unassembled WGS sequence"/>
</dbReference>
<feature type="signal peptide" evidence="1">
    <location>
        <begin position="1"/>
        <end position="22"/>
    </location>
</feature>
<organism evidence="2 3">
    <name type="scientific">Heterodermia speciosa</name>
    <dbReference type="NCBI Taxonomy" id="116794"/>
    <lineage>
        <taxon>Eukaryota</taxon>
        <taxon>Fungi</taxon>
        <taxon>Dikarya</taxon>
        <taxon>Ascomycota</taxon>
        <taxon>Pezizomycotina</taxon>
        <taxon>Lecanoromycetes</taxon>
        <taxon>OSLEUM clade</taxon>
        <taxon>Lecanoromycetidae</taxon>
        <taxon>Caliciales</taxon>
        <taxon>Physciaceae</taxon>
        <taxon>Heterodermia</taxon>
    </lineage>
</organism>
<comment type="caution">
    <text evidence="2">The sequence shown here is derived from an EMBL/GenBank/DDBJ whole genome shotgun (WGS) entry which is preliminary data.</text>
</comment>
<dbReference type="PANTHER" id="PTHR42060">
    <property type="entry name" value="NHL REPEAT-CONTAINING PROTEIN-RELATED"/>
    <property type="match status" value="1"/>
</dbReference>
<proteinExistence type="predicted"/>
<reference evidence="2" key="1">
    <citation type="submission" date="2021-03" db="EMBL/GenBank/DDBJ databases">
        <authorList>
            <person name="Tagirdzhanova G."/>
        </authorList>
    </citation>
    <scope>NUCLEOTIDE SEQUENCE</scope>
</reference>
<dbReference type="InterPro" id="IPR052998">
    <property type="entry name" value="Hetero-Diels-Alderase-like"/>
</dbReference>
<evidence type="ECO:0008006" key="4">
    <source>
        <dbReference type="Google" id="ProtNLM"/>
    </source>
</evidence>